<dbReference type="InterPro" id="IPR013783">
    <property type="entry name" value="Ig-like_fold"/>
</dbReference>
<evidence type="ECO:0000259" key="2">
    <source>
        <dbReference type="PROSITE" id="PS51178"/>
    </source>
</evidence>
<accession>A0ABV7WQV1</accession>
<keyword evidence="4" id="KW-1185">Reference proteome</keyword>
<proteinExistence type="predicted"/>
<gene>
    <name evidence="3" type="ORF">ACFOND_08630</name>
</gene>
<dbReference type="InterPro" id="IPR035986">
    <property type="entry name" value="PKD_dom_sf"/>
</dbReference>
<dbReference type="CDD" id="cd06577">
    <property type="entry name" value="PASTA_pknB"/>
    <property type="match status" value="1"/>
</dbReference>
<evidence type="ECO:0000313" key="3">
    <source>
        <dbReference type="EMBL" id="MFC3701700.1"/>
    </source>
</evidence>
<protein>
    <submittedName>
        <fullName evidence="3">PKD domain-containing protein</fullName>
    </submittedName>
</protein>
<evidence type="ECO:0000256" key="1">
    <source>
        <dbReference type="SAM" id="SignalP"/>
    </source>
</evidence>
<dbReference type="Pfam" id="PF03793">
    <property type="entry name" value="PASTA"/>
    <property type="match status" value="1"/>
</dbReference>
<organism evidence="3 4">
    <name type="scientific">Reinekea marina</name>
    <dbReference type="NCBI Taxonomy" id="1310421"/>
    <lineage>
        <taxon>Bacteria</taxon>
        <taxon>Pseudomonadati</taxon>
        <taxon>Pseudomonadota</taxon>
        <taxon>Gammaproteobacteria</taxon>
        <taxon>Oceanospirillales</taxon>
        <taxon>Saccharospirillaceae</taxon>
        <taxon>Reinekea</taxon>
    </lineage>
</organism>
<dbReference type="Gene3D" id="3.30.10.20">
    <property type="match status" value="1"/>
</dbReference>
<dbReference type="PANTHER" id="PTHR46534:SF1">
    <property type="entry name" value="IGGFC-BINDING PROTEIN N-TERMINAL DOMAIN-CONTAINING PROTEIN"/>
    <property type="match status" value="1"/>
</dbReference>
<dbReference type="Gene3D" id="2.60.40.10">
    <property type="entry name" value="Immunoglobulins"/>
    <property type="match status" value="6"/>
</dbReference>
<dbReference type="InterPro" id="IPR035234">
    <property type="entry name" value="IgGFc-bd_N"/>
</dbReference>
<dbReference type="EMBL" id="JBHRYN010000010">
    <property type="protein sequence ID" value="MFC3701700.1"/>
    <property type="molecule type" value="Genomic_DNA"/>
</dbReference>
<dbReference type="SUPFAM" id="SSF49299">
    <property type="entry name" value="PKD domain"/>
    <property type="match status" value="3"/>
</dbReference>
<reference evidence="4" key="1">
    <citation type="journal article" date="2019" name="Int. J. Syst. Evol. Microbiol.">
        <title>The Global Catalogue of Microorganisms (GCM) 10K type strain sequencing project: providing services to taxonomists for standard genome sequencing and annotation.</title>
        <authorList>
            <consortium name="The Broad Institute Genomics Platform"/>
            <consortium name="The Broad Institute Genome Sequencing Center for Infectious Disease"/>
            <person name="Wu L."/>
            <person name="Ma J."/>
        </authorList>
    </citation>
    <scope>NUCLEOTIDE SEQUENCE [LARGE SCALE GENOMIC DNA]</scope>
    <source>
        <strain evidence="4">CECT 8288</strain>
    </source>
</reference>
<sequence>MNNSQRNTAITTLALATTPMLSLANDVLGKDFTIAFPTNYEGSGIPTLFFSAQENTEVKVTIPGLAIEETLQVLAGEVGTLALPQAANRLGSGEIKDLGVFVESSQDISVYGMNEVKFTTDGFTALPNDVLGREYYILSYYPLNRNNWRLDSELVIVATEDNTQVQIIPSVDINSSFLAHELQQITLNKGQTFQLSSYEEDVSGTFIRASLPIGVYGAHECADVPSRDSRIGWCDYLVETMIPVNNWGYHYDLIPLATRLSGDVFRVMASEDNTPVDVNGQVVAILAAGEFYEAVINGPMSVSSSKPIMVAQYAMGQGADNINADPFMMNIVPFEQFLSEYLFTTPADGFVNNFVNVVVEVGTNLLLNGNLVDISNFNEIPGSNYIGGQLSLSIGQHAMVADKPFGAYVYGFNAYDSYGYPAGQAFADISPRADSYAPNISSLRHIGHQMAGYVSDNEDLSANGILDPGEDLNGNGLIDGRSEDANFNNILDPGEDLNGNGVLDKDVGFVTLKLADGSQNVELDIRSVTSSRYPLFAFGVKTMDPRLPGSATLIAEDLFGNQTSIPVEVPSESALVDVKVVSVVNGDRIVVNEASFSKVPDSIVSTPDDVTITWSFDKLLSSELQAFDFDVALLAPREGEQRIVTKSLTLSYLNKPHSARKVKTLGPQSVLVASSAFALNLTANTNNVGPNSDIIITSQIENLSDTLFDAELQLEIIGPNGESLAVTVIDVPQLDGGATTNINWDWNSAGQFAGEYTAKATLLREDQIVNETNYLFQVVRGTDVLYPLDIDAAIGLNAGNGIIIEQVDFSATDIVPVSVQINNVTQNEIFGGGRSVVLLVNSTGQIMESHEKTLSSVAPGESLTINQSFQLDDIAPGVYTVWIYLYDADDNLVGVSSYTINILENSNSVVTGSVSAQHPELLRGDDQTCHETFVNSSVRDQANVEITSNILDVTNQVLTDSGIKLITIPALDEINEAYIGSTAAGLSTGQFACVVKTTNAGIDKTLGLALFDVYNLIAVPGNAQTLEVGDTLTLDATGSRESEGLPLTYQWTLVDKPDNSLIELTDAVDPIQTFLIDQQGTYTFELSVNNGTEESLPKLVSITVTNRLPSVDAGPDQLITLMQNVQLNGLNTTDDDNDLLEFAWSFVSKPEGSSAQMVEPDTGSPSFEVDVEGVYIAELTVTDDAGGVAKDQVILSAGNLAPVADAGATLSGQVGDRVTLDGSSSFDVNGDQLFYDWQMISRPPTSTAKLINGKSARPFFDIDVQGDYVFELIVSDGALNSDVDRTTVTVGNVPPVANAGPDGSLVRYSNNYLDGNESFDADGDALQYQWSIISTPRYWYRPTLYEANTATPYFSPSYDGDYVIQLRVFDGTAWSNADTVTYTTANVAPSVNAYLDTYQTIYSGDRVNISAYTYDSNGDSVSVKWELIEKPEGSLAVIEDPEYRYTSFIADEPGDYVAQVTASDGELQDVDTVYIYGAEACINNLDIRPKSGKVQLTWDYNEDTTWVDIYRSTNFEGPYEWVGDTNNSYSVYIDETVNNGTQYYYRFEREFFSDDYGEYGGPIPHFEDDFYFGDYGDYGDYGEGDYFFYRSCESQVISSIPDRRVRYNLVPDLRGLTVEEAEAAAAIDSFSIGEVIFVRTTAVEAGRVIQQDSPRNSRLPRGSQINLYIATW</sequence>
<dbReference type="Pfam" id="PF17517">
    <property type="entry name" value="IgGFc_binding"/>
    <property type="match status" value="1"/>
</dbReference>
<feature type="domain" description="PASTA" evidence="2">
    <location>
        <begin position="1604"/>
        <end position="1671"/>
    </location>
</feature>
<dbReference type="SMART" id="SM00740">
    <property type="entry name" value="PASTA"/>
    <property type="match status" value="1"/>
</dbReference>
<feature type="signal peptide" evidence="1">
    <location>
        <begin position="1"/>
        <end position="24"/>
    </location>
</feature>
<dbReference type="RefSeq" id="WP_290280604.1">
    <property type="nucleotide sequence ID" value="NZ_JAUFQI010000001.1"/>
</dbReference>
<comment type="caution">
    <text evidence="3">The sequence shown here is derived from an EMBL/GenBank/DDBJ whole genome shotgun (WGS) entry which is preliminary data.</text>
</comment>
<dbReference type="InterPro" id="IPR005543">
    <property type="entry name" value="PASTA_dom"/>
</dbReference>
<keyword evidence="1" id="KW-0732">Signal</keyword>
<feature type="chain" id="PRO_5047420707" evidence="1">
    <location>
        <begin position="25"/>
        <end position="1672"/>
    </location>
</feature>
<dbReference type="PROSITE" id="PS51178">
    <property type="entry name" value="PASTA"/>
    <property type="match status" value="1"/>
</dbReference>
<evidence type="ECO:0000313" key="4">
    <source>
        <dbReference type="Proteomes" id="UP001595710"/>
    </source>
</evidence>
<dbReference type="Pfam" id="PF22352">
    <property type="entry name" value="K319L-like_PKD"/>
    <property type="match status" value="3"/>
</dbReference>
<name>A0ABV7WQV1_9GAMM</name>
<dbReference type="PANTHER" id="PTHR46534">
    <property type="entry name" value="IGGFC_BINDING DOMAIN-CONTAINING PROTEIN"/>
    <property type="match status" value="1"/>
</dbReference>
<dbReference type="Proteomes" id="UP001595710">
    <property type="component" value="Unassembled WGS sequence"/>
</dbReference>